<evidence type="ECO:0000256" key="1">
    <source>
        <dbReference type="ARBA" id="ARBA00003732"/>
    </source>
</evidence>
<dbReference type="GO" id="GO:0008270">
    <property type="term" value="F:zinc ion binding"/>
    <property type="evidence" value="ECO:0007669"/>
    <property type="project" value="UniProtKB-KW"/>
</dbReference>
<feature type="coiled-coil region" evidence="7">
    <location>
        <begin position="155"/>
        <end position="182"/>
    </location>
</feature>
<feature type="compositionally biased region" description="Low complexity" evidence="8">
    <location>
        <begin position="83"/>
        <end position="100"/>
    </location>
</feature>
<dbReference type="Gene3D" id="4.10.1110.10">
    <property type="entry name" value="AN1-like Zinc finger"/>
    <property type="match status" value="1"/>
</dbReference>
<evidence type="ECO:0000256" key="2">
    <source>
        <dbReference type="ARBA" id="ARBA00022723"/>
    </source>
</evidence>
<dbReference type="SMART" id="SM00154">
    <property type="entry name" value="ZnF_AN1"/>
    <property type="match status" value="1"/>
</dbReference>
<dbReference type="SMART" id="SM00259">
    <property type="entry name" value="ZnF_A20"/>
    <property type="match status" value="1"/>
</dbReference>
<keyword evidence="12" id="KW-1185">Reference proteome</keyword>
<evidence type="ECO:0000256" key="7">
    <source>
        <dbReference type="SAM" id="Coils"/>
    </source>
</evidence>
<keyword evidence="4" id="KW-0862">Zinc</keyword>
<keyword evidence="5" id="KW-0346">Stress response</keyword>
<accession>A0A835AAZ2</accession>
<feature type="domain" description="AN1-type" evidence="10">
    <location>
        <begin position="183"/>
        <end position="230"/>
    </location>
</feature>
<feature type="region of interest" description="Disordered" evidence="8">
    <location>
        <begin position="1"/>
        <end position="36"/>
    </location>
</feature>
<evidence type="ECO:0000256" key="4">
    <source>
        <dbReference type="ARBA" id="ARBA00022833"/>
    </source>
</evidence>
<evidence type="ECO:0000259" key="10">
    <source>
        <dbReference type="PROSITE" id="PS51039"/>
    </source>
</evidence>
<reference evidence="11" key="1">
    <citation type="submission" date="2020-07" db="EMBL/GenBank/DDBJ databases">
        <title>Genome sequence and genetic diversity analysis of an under-domesticated orphan crop, white fonio (Digitaria exilis).</title>
        <authorList>
            <person name="Bennetzen J.L."/>
            <person name="Chen S."/>
            <person name="Ma X."/>
            <person name="Wang X."/>
            <person name="Yssel A.E.J."/>
            <person name="Chaluvadi S.R."/>
            <person name="Johnson M."/>
            <person name="Gangashetty P."/>
            <person name="Hamidou F."/>
            <person name="Sanogo M.D."/>
            <person name="Zwaenepoel A."/>
            <person name="Wallace J."/>
            <person name="Van De Peer Y."/>
            <person name="Van Deynze A."/>
        </authorList>
    </citation>
    <scope>NUCLEOTIDE SEQUENCE</scope>
    <source>
        <tissue evidence="11">Leaves</tissue>
    </source>
</reference>
<keyword evidence="7" id="KW-0175">Coiled coil</keyword>
<dbReference type="PANTHER" id="PTHR10634">
    <property type="entry name" value="AN1-TYPE ZINC FINGER PROTEIN"/>
    <property type="match status" value="1"/>
</dbReference>
<feature type="region of interest" description="Disordered" evidence="8">
    <location>
        <begin position="66"/>
        <end position="110"/>
    </location>
</feature>
<organism evidence="11 12">
    <name type="scientific">Digitaria exilis</name>
    <dbReference type="NCBI Taxonomy" id="1010633"/>
    <lineage>
        <taxon>Eukaryota</taxon>
        <taxon>Viridiplantae</taxon>
        <taxon>Streptophyta</taxon>
        <taxon>Embryophyta</taxon>
        <taxon>Tracheophyta</taxon>
        <taxon>Spermatophyta</taxon>
        <taxon>Magnoliopsida</taxon>
        <taxon>Liliopsida</taxon>
        <taxon>Poales</taxon>
        <taxon>Poaceae</taxon>
        <taxon>PACMAD clade</taxon>
        <taxon>Panicoideae</taxon>
        <taxon>Panicodae</taxon>
        <taxon>Paniceae</taxon>
        <taxon>Anthephorinae</taxon>
        <taxon>Digitaria</taxon>
    </lineage>
</organism>
<keyword evidence="3 6" id="KW-0863">Zinc-finger</keyword>
<protein>
    <submittedName>
        <fullName evidence="11">Uncharacterized protein</fullName>
    </submittedName>
</protein>
<dbReference type="InterPro" id="IPR000058">
    <property type="entry name" value="Znf_AN1"/>
</dbReference>
<gene>
    <name evidence="11" type="ORF">HU200_059448</name>
</gene>
<dbReference type="PANTHER" id="PTHR10634:SF67">
    <property type="entry name" value="AN1-TYPE ZINC FINGER PROTEIN 3"/>
    <property type="match status" value="1"/>
</dbReference>
<dbReference type="Pfam" id="PF01428">
    <property type="entry name" value="zf-AN1"/>
    <property type="match status" value="1"/>
</dbReference>
<dbReference type="PROSITE" id="PS51036">
    <property type="entry name" value="ZF_A20"/>
    <property type="match status" value="1"/>
</dbReference>
<evidence type="ECO:0000313" key="12">
    <source>
        <dbReference type="Proteomes" id="UP000636709"/>
    </source>
</evidence>
<dbReference type="OrthoDB" id="683676at2759"/>
<dbReference type="InterPro" id="IPR035896">
    <property type="entry name" value="AN1-like_Znf"/>
</dbReference>
<evidence type="ECO:0000256" key="5">
    <source>
        <dbReference type="ARBA" id="ARBA00023016"/>
    </source>
</evidence>
<evidence type="ECO:0000313" key="11">
    <source>
        <dbReference type="EMBL" id="KAF8658179.1"/>
    </source>
</evidence>
<sequence length="250" mass="27867">MVVVCESDSAGSSDTRTNRHPILGSKVGTRNRMPSTSTCTRIRPIVMDDYKSPPSPMLLAYRTESTIDTHPRRHATPRHQIRSSPLDSSMSSSFQQQQQLHHQEDMSSSASGPSPCANGCGFFGSPATMNLCSVCFANHLHDAAASNKAPQAAVLPQEEKALTEAEIELEDWVQRTKKAKENPFYSNRCAECFKKMGVAMRFQCRCGNTYCLNHRNSEAHHCSFDDQRAGIISIIRNNPLVEADKMRHRI</sequence>
<dbReference type="SUPFAM" id="SSF118310">
    <property type="entry name" value="AN1-like Zinc finger"/>
    <property type="match status" value="1"/>
</dbReference>
<evidence type="ECO:0000256" key="3">
    <source>
        <dbReference type="ARBA" id="ARBA00022771"/>
    </source>
</evidence>
<evidence type="ECO:0000256" key="6">
    <source>
        <dbReference type="PROSITE-ProRule" id="PRU00449"/>
    </source>
</evidence>
<evidence type="ECO:0000259" key="9">
    <source>
        <dbReference type="PROSITE" id="PS51036"/>
    </source>
</evidence>
<dbReference type="GO" id="GO:0003677">
    <property type="term" value="F:DNA binding"/>
    <property type="evidence" value="ECO:0007669"/>
    <property type="project" value="InterPro"/>
</dbReference>
<dbReference type="Gene3D" id="1.20.5.4770">
    <property type="match status" value="1"/>
</dbReference>
<dbReference type="PROSITE" id="PS51039">
    <property type="entry name" value="ZF_AN1"/>
    <property type="match status" value="1"/>
</dbReference>
<dbReference type="InterPro" id="IPR002653">
    <property type="entry name" value="Znf_A20"/>
</dbReference>
<name>A0A835AAZ2_9POAL</name>
<dbReference type="AlphaFoldDB" id="A0A835AAZ2"/>
<dbReference type="SUPFAM" id="SSF57716">
    <property type="entry name" value="Glucocorticoid receptor-like (DNA-binding domain)"/>
    <property type="match status" value="1"/>
</dbReference>
<dbReference type="Proteomes" id="UP000636709">
    <property type="component" value="Unassembled WGS sequence"/>
</dbReference>
<proteinExistence type="predicted"/>
<feature type="compositionally biased region" description="Basic residues" evidence="8">
    <location>
        <begin position="71"/>
        <end position="81"/>
    </location>
</feature>
<feature type="domain" description="A20-type" evidence="9">
    <location>
        <begin position="110"/>
        <end position="144"/>
    </location>
</feature>
<comment type="caution">
    <text evidence="11">The sequence shown here is derived from an EMBL/GenBank/DDBJ whole genome shotgun (WGS) entry which is preliminary data.</text>
</comment>
<dbReference type="Pfam" id="PF01754">
    <property type="entry name" value="zf-A20"/>
    <property type="match status" value="1"/>
</dbReference>
<comment type="function">
    <text evidence="1">May be involved in environmental stress response.</text>
</comment>
<keyword evidence="2" id="KW-0479">Metal-binding</keyword>
<evidence type="ECO:0000256" key="8">
    <source>
        <dbReference type="SAM" id="MobiDB-lite"/>
    </source>
</evidence>
<dbReference type="EMBL" id="JACEFO010002483">
    <property type="protein sequence ID" value="KAF8658179.1"/>
    <property type="molecule type" value="Genomic_DNA"/>
</dbReference>
<dbReference type="InterPro" id="IPR050652">
    <property type="entry name" value="AN1_A20_ZnFinger"/>
</dbReference>